<keyword evidence="5" id="KW-1185">Reference proteome</keyword>
<dbReference type="InParanoid" id="D6RNH9"/>
<reference evidence="4 5" key="1">
    <citation type="journal article" date="2010" name="Proc. Natl. Acad. Sci. U.S.A.">
        <title>Insights into evolution of multicellular fungi from the assembled chromosomes of the mushroom Coprinopsis cinerea (Coprinus cinereus).</title>
        <authorList>
            <person name="Stajich J.E."/>
            <person name="Wilke S.K."/>
            <person name="Ahren D."/>
            <person name="Au C.H."/>
            <person name="Birren B.W."/>
            <person name="Borodovsky M."/>
            <person name="Burns C."/>
            <person name="Canback B."/>
            <person name="Casselton L.A."/>
            <person name="Cheng C.K."/>
            <person name="Deng J."/>
            <person name="Dietrich F.S."/>
            <person name="Fargo D.C."/>
            <person name="Farman M.L."/>
            <person name="Gathman A.C."/>
            <person name="Goldberg J."/>
            <person name="Guigo R."/>
            <person name="Hoegger P.J."/>
            <person name="Hooker J.B."/>
            <person name="Huggins A."/>
            <person name="James T.Y."/>
            <person name="Kamada T."/>
            <person name="Kilaru S."/>
            <person name="Kodira C."/>
            <person name="Kues U."/>
            <person name="Kupfer D."/>
            <person name="Kwan H.S."/>
            <person name="Lomsadze A."/>
            <person name="Li W."/>
            <person name="Lilly W.W."/>
            <person name="Ma L.J."/>
            <person name="Mackey A.J."/>
            <person name="Manning G."/>
            <person name="Martin F."/>
            <person name="Muraguchi H."/>
            <person name="Natvig D.O."/>
            <person name="Palmerini H."/>
            <person name="Ramesh M.A."/>
            <person name="Rehmeyer C.J."/>
            <person name="Roe B.A."/>
            <person name="Shenoy N."/>
            <person name="Stanke M."/>
            <person name="Ter-Hovhannisyan V."/>
            <person name="Tunlid A."/>
            <person name="Velagapudi R."/>
            <person name="Vision T.J."/>
            <person name="Zeng Q."/>
            <person name="Zolan M.E."/>
            <person name="Pukkila P.J."/>
        </authorList>
    </citation>
    <scope>NUCLEOTIDE SEQUENCE [LARGE SCALE GENOMIC DNA]</scope>
    <source>
        <strain evidence="5">Okayama-7 / 130 / ATCC MYA-4618 / FGSC 9003</strain>
    </source>
</reference>
<evidence type="ECO:0000313" key="4">
    <source>
        <dbReference type="EMBL" id="EFI27326.1"/>
    </source>
</evidence>
<dbReference type="PANTHER" id="PTHR31297">
    <property type="entry name" value="GLUCAN ENDO-1,6-BETA-GLUCOSIDASE B"/>
    <property type="match status" value="1"/>
</dbReference>
<keyword evidence="3" id="KW-0326">Glycosidase</keyword>
<dbReference type="GeneID" id="9378606"/>
<proteinExistence type="inferred from homology"/>
<comment type="similarity">
    <text evidence="1">Belongs to the glycosyl hydrolase 5 (cellulase A) family.</text>
</comment>
<gene>
    <name evidence="4" type="ORF">CC1G_14799</name>
</gene>
<dbReference type="PANTHER" id="PTHR31297:SF42">
    <property type="entry name" value="GLYCOSIDE HYDROLASE FAMILY 5 DOMAIN-CONTAINING PROTEIN"/>
    <property type="match status" value="1"/>
</dbReference>
<dbReference type="eggNOG" id="ENOG502QVVM">
    <property type="taxonomic scope" value="Eukaryota"/>
</dbReference>
<accession>D6RNH9</accession>
<dbReference type="InterPro" id="IPR050386">
    <property type="entry name" value="Glycosyl_hydrolase_5"/>
</dbReference>
<dbReference type="HOGENOM" id="CLU_118702_0_0_1"/>
<evidence type="ECO:0000256" key="1">
    <source>
        <dbReference type="ARBA" id="ARBA00005641"/>
    </source>
</evidence>
<evidence type="ECO:0000256" key="3">
    <source>
        <dbReference type="ARBA" id="ARBA00023295"/>
    </source>
</evidence>
<dbReference type="OrthoDB" id="1887033at2759"/>
<dbReference type="GO" id="GO:0009251">
    <property type="term" value="P:glucan catabolic process"/>
    <property type="evidence" value="ECO:0007669"/>
    <property type="project" value="TreeGrafter"/>
</dbReference>
<dbReference type="SUPFAM" id="SSF51445">
    <property type="entry name" value="(Trans)glycosidases"/>
    <property type="match status" value="1"/>
</dbReference>
<protein>
    <recommendedName>
        <fullName evidence="6">Glycoside hydrolase family 5 domain-containing protein</fullName>
    </recommendedName>
</protein>
<organism evidence="4 5">
    <name type="scientific">Coprinopsis cinerea (strain Okayama-7 / 130 / ATCC MYA-4618 / FGSC 9003)</name>
    <name type="common">Inky cap fungus</name>
    <name type="synonym">Hormographiella aspergillata</name>
    <dbReference type="NCBI Taxonomy" id="240176"/>
    <lineage>
        <taxon>Eukaryota</taxon>
        <taxon>Fungi</taxon>
        <taxon>Dikarya</taxon>
        <taxon>Basidiomycota</taxon>
        <taxon>Agaricomycotina</taxon>
        <taxon>Agaricomycetes</taxon>
        <taxon>Agaricomycetidae</taxon>
        <taxon>Agaricales</taxon>
        <taxon>Agaricineae</taxon>
        <taxon>Psathyrellaceae</taxon>
        <taxon>Coprinopsis</taxon>
    </lineage>
</organism>
<keyword evidence="2" id="KW-0378">Hydrolase</keyword>
<sequence>MSTSFMDMTWQYNNPSNPADAKIGPQTYDNHLYYSFGGVTDPNEEAYMTHICNLDRIEKAGALRNTPLWFGEWSLATQFGASDEFLHKWADAQKLAYSKSAGWIFWNFKIELSSRSGNTARQWSYMEGIRRGYFTKDPSKLNNPRVCDPYIRK</sequence>
<dbReference type="Proteomes" id="UP000001861">
    <property type="component" value="Unassembled WGS sequence"/>
</dbReference>
<dbReference type="VEuPathDB" id="FungiDB:CC1G_14799"/>
<dbReference type="KEGG" id="cci:CC1G_14799"/>
<name>D6RNH9_COPC7</name>
<dbReference type="EMBL" id="AACS02000007">
    <property type="protein sequence ID" value="EFI27326.1"/>
    <property type="molecule type" value="Genomic_DNA"/>
</dbReference>
<dbReference type="AlphaFoldDB" id="D6RNH9"/>
<dbReference type="RefSeq" id="XP_002910820.1">
    <property type="nucleotide sequence ID" value="XM_002910774.1"/>
</dbReference>
<evidence type="ECO:0000313" key="5">
    <source>
        <dbReference type="Proteomes" id="UP000001861"/>
    </source>
</evidence>
<dbReference type="Gene3D" id="3.20.20.80">
    <property type="entry name" value="Glycosidases"/>
    <property type="match status" value="1"/>
</dbReference>
<evidence type="ECO:0008006" key="6">
    <source>
        <dbReference type="Google" id="ProtNLM"/>
    </source>
</evidence>
<dbReference type="GO" id="GO:0009986">
    <property type="term" value="C:cell surface"/>
    <property type="evidence" value="ECO:0007669"/>
    <property type="project" value="TreeGrafter"/>
</dbReference>
<dbReference type="GO" id="GO:0005576">
    <property type="term" value="C:extracellular region"/>
    <property type="evidence" value="ECO:0007669"/>
    <property type="project" value="TreeGrafter"/>
</dbReference>
<dbReference type="GO" id="GO:0008422">
    <property type="term" value="F:beta-glucosidase activity"/>
    <property type="evidence" value="ECO:0007669"/>
    <property type="project" value="TreeGrafter"/>
</dbReference>
<evidence type="ECO:0000256" key="2">
    <source>
        <dbReference type="ARBA" id="ARBA00022801"/>
    </source>
</evidence>
<dbReference type="InterPro" id="IPR017853">
    <property type="entry name" value="GH"/>
</dbReference>
<comment type="caution">
    <text evidence="4">The sequence shown here is derived from an EMBL/GenBank/DDBJ whole genome shotgun (WGS) entry which is preliminary data.</text>
</comment>